<evidence type="ECO:0000256" key="3">
    <source>
        <dbReference type="ARBA" id="ARBA00022833"/>
    </source>
</evidence>
<organism evidence="8 9">
    <name type="scientific">Triticum urartu</name>
    <name type="common">Red wild einkorn</name>
    <name type="synonym">Crithodium urartu</name>
    <dbReference type="NCBI Taxonomy" id="4572"/>
    <lineage>
        <taxon>Eukaryota</taxon>
        <taxon>Viridiplantae</taxon>
        <taxon>Streptophyta</taxon>
        <taxon>Embryophyta</taxon>
        <taxon>Tracheophyta</taxon>
        <taxon>Spermatophyta</taxon>
        <taxon>Magnoliopsida</taxon>
        <taxon>Liliopsida</taxon>
        <taxon>Poales</taxon>
        <taxon>Poaceae</taxon>
        <taxon>BOP clade</taxon>
        <taxon>Pooideae</taxon>
        <taxon>Triticodae</taxon>
        <taxon>Triticeae</taxon>
        <taxon>Triticinae</taxon>
        <taxon>Triticum</taxon>
    </lineage>
</organism>
<keyword evidence="1" id="KW-0479">Metal-binding</keyword>
<feature type="region of interest" description="Disordered" evidence="6">
    <location>
        <begin position="33"/>
        <end position="55"/>
    </location>
</feature>
<evidence type="ECO:0000256" key="6">
    <source>
        <dbReference type="SAM" id="MobiDB-lite"/>
    </source>
</evidence>
<dbReference type="AlphaFoldDB" id="A0A8R7TYJ0"/>
<evidence type="ECO:0000256" key="4">
    <source>
        <dbReference type="PROSITE-ProRule" id="PRU00325"/>
    </source>
</evidence>
<dbReference type="EnsemblPlants" id="TuG1812G0300004058.01.T01">
    <property type="protein sequence ID" value="TuG1812G0300004058.01.T01"/>
    <property type="gene ID" value="TuG1812G0300004058.01"/>
</dbReference>
<dbReference type="InterPro" id="IPR004330">
    <property type="entry name" value="FAR1_DNA_bnd_dom"/>
</dbReference>
<feature type="domain" description="SWIM-type" evidence="7">
    <location>
        <begin position="576"/>
        <end position="612"/>
    </location>
</feature>
<dbReference type="PANTHER" id="PTHR47718">
    <property type="entry name" value="OS01G0519700 PROTEIN"/>
    <property type="match status" value="1"/>
</dbReference>
<sequence length="741" mass="84717">MTDHGGTANDLSRINLADENGCAHAMNLQAPHVMSGGGVREDTTTAMIGEGGQQDDGVADVEQRMQAIDKVGQTLIVPKVGLAFDSEDNAYDMYNAYAAKVGFSVRKSHTKRRGDKSISQKYIVCSNEGHRETQSSKDTTRTGCEARIQFSVNKDGIWTVQKLITEHNHYLASPNKVHKMRSQRRVIEADRHLIGQIREAGMKPSQVYDFMVAFYGGPDKVPFSKMDCNNEIGHERKKYLESNDAQTLLEYLKNKQREDPTFFYAIQIDQVDGQIANFFWADGQSIMDYACFGDAVSFDTTFQTNKFEMPFAPFVGTNHHKQTVIFGAALIFNESINSFVWLFETFLTAMSGKHPSTIFTDQDKAMDGAIAYVFPNTSHRLCLWHIYLNAAKHLGHVIHEHPEKFLPDFKKCVYEDRSEFYFNKKWFELLDQYNLEDNEWMKKLYELREKWAAVYRDSFTADMNSTQRSEGMNNVFKQRFRRRLGLSELLVECEKVSGSLRENELDEDFSSRRKKPVSYSPNFPLLKTASESYTRRMYSEFETEFKSQFSFSCKLLQTDSTVLTYMVTHMNSEHGAKVIFNTTDTTITCCCRKFESIGILCKHAFKVFNMNGVFILPPEYILGRWTKYAKRGFYVEKQGSEEESLKTRAARISRKATSVALKCTRSKQLLDDFKKAIDKLDLEADNTLSKMEEKSSEVPLVSAECATNTINGTISFRVPQVVKGAKRKRATISLEEKKGKK</sequence>
<dbReference type="InterPro" id="IPR006564">
    <property type="entry name" value="Znf_PMZ"/>
</dbReference>
<keyword evidence="5" id="KW-0175">Coiled coil</keyword>
<dbReference type="Pfam" id="PF03101">
    <property type="entry name" value="FAR1"/>
    <property type="match status" value="1"/>
</dbReference>
<dbReference type="PANTHER" id="PTHR47718:SF7">
    <property type="entry name" value="PROTEIN FAR1-RELATED SEQUENCE"/>
    <property type="match status" value="1"/>
</dbReference>
<evidence type="ECO:0000313" key="9">
    <source>
        <dbReference type="Proteomes" id="UP000015106"/>
    </source>
</evidence>
<evidence type="ECO:0000256" key="5">
    <source>
        <dbReference type="SAM" id="Coils"/>
    </source>
</evidence>
<dbReference type="InterPro" id="IPR007527">
    <property type="entry name" value="Znf_SWIM"/>
</dbReference>
<evidence type="ECO:0000256" key="1">
    <source>
        <dbReference type="ARBA" id="ARBA00022723"/>
    </source>
</evidence>
<dbReference type="InterPro" id="IPR018289">
    <property type="entry name" value="MULE_transposase_dom"/>
</dbReference>
<dbReference type="GO" id="GO:0008270">
    <property type="term" value="F:zinc ion binding"/>
    <property type="evidence" value="ECO:0007669"/>
    <property type="project" value="UniProtKB-KW"/>
</dbReference>
<proteinExistence type="predicted"/>
<reference evidence="8" key="2">
    <citation type="submission" date="2018-03" db="EMBL/GenBank/DDBJ databases">
        <title>The Triticum urartu genome reveals the dynamic nature of wheat genome evolution.</title>
        <authorList>
            <person name="Ling H."/>
            <person name="Ma B."/>
            <person name="Shi X."/>
            <person name="Liu H."/>
            <person name="Dong L."/>
            <person name="Sun H."/>
            <person name="Cao Y."/>
            <person name="Gao Q."/>
            <person name="Zheng S."/>
            <person name="Li Y."/>
            <person name="Yu Y."/>
            <person name="Du H."/>
            <person name="Qi M."/>
            <person name="Li Y."/>
            <person name="Yu H."/>
            <person name="Cui Y."/>
            <person name="Wang N."/>
            <person name="Chen C."/>
            <person name="Wu H."/>
            <person name="Zhao Y."/>
            <person name="Zhang J."/>
            <person name="Li Y."/>
            <person name="Zhou W."/>
            <person name="Zhang B."/>
            <person name="Hu W."/>
            <person name="Eijk M."/>
            <person name="Tang J."/>
            <person name="Witsenboer H."/>
            <person name="Zhao S."/>
            <person name="Li Z."/>
            <person name="Zhang A."/>
            <person name="Wang D."/>
            <person name="Liang C."/>
        </authorList>
    </citation>
    <scope>NUCLEOTIDE SEQUENCE [LARGE SCALE GENOMIC DNA]</scope>
    <source>
        <strain evidence="8">cv. G1812</strain>
    </source>
</reference>
<keyword evidence="3" id="KW-0862">Zinc</keyword>
<dbReference type="PROSITE" id="PS50966">
    <property type="entry name" value="ZF_SWIM"/>
    <property type="match status" value="1"/>
</dbReference>
<keyword evidence="9" id="KW-1185">Reference proteome</keyword>
<dbReference type="Pfam" id="PF10551">
    <property type="entry name" value="MULE"/>
    <property type="match status" value="1"/>
</dbReference>
<reference evidence="9" key="1">
    <citation type="journal article" date="2013" name="Nature">
        <title>Draft genome of the wheat A-genome progenitor Triticum urartu.</title>
        <authorList>
            <person name="Ling H.Q."/>
            <person name="Zhao S."/>
            <person name="Liu D."/>
            <person name="Wang J."/>
            <person name="Sun H."/>
            <person name="Zhang C."/>
            <person name="Fan H."/>
            <person name="Li D."/>
            <person name="Dong L."/>
            <person name="Tao Y."/>
            <person name="Gao C."/>
            <person name="Wu H."/>
            <person name="Li Y."/>
            <person name="Cui Y."/>
            <person name="Guo X."/>
            <person name="Zheng S."/>
            <person name="Wang B."/>
            <person name="Yu K."/>
            <person name="Liang Q."/>
            <person name="Yang W."/>
            <person name="Lou X."/>
            <person name="Chen J."/>
            <person name="Feng M."/>
            <person name="Jian J."/>
            <person name="Zhang X."/>
            <person name="Luo G."/>
            <person name="Jiang Y."/>
            <person name="Liu J."/>
            <person name="Wang Z."/>
            <person name="Sha Y."/>
            <person name="Zhang B."/>
            <person name="Wu H."/>
            <person name="Tang D."/>
            <person name="Shen Q."/>
            <person name="Xue P."/>
            <person name="Zou S."/>
            <person name="Wang X."/>
            <person name="Liu X."/>
            <person name="Wang F."/>
            <person name="Yang Y."/>
            <person name="An X."/>
            <person name="Dong Z."/>
            <person name="Zhang K."/>
            <person name="Zhang X."/>
            <person name="Luo M.C."/>
            <person name="Dvorak J."/>
            <person name="Tong Y."/>
            <person name="Wang J."/>
            <person name="Yang H."/>
            <person name="Li Z."/>
            <person name="Wang D."/>
            <person name="Zhang A."/>
            <person name="Wang J."/>
        </authorList>
    </citation>
    <scope>NUCLEOTIDE SEQUENCE</scope>
    <source>
        <strain evidence="9">cv. G1812</strain>
    </source>
</reference>
<accession>A0A8R7TYJ0</accession>
<keyword evidence="2 4" id="KW-0863">Zinc-finger</keyword>
<evidence type="ECO:0000259" key="7">
    <source>
        <dbReference type="PROSITE" id="PS50966"/>
    </source>
</evidence>
<feature type="coiled-coil region" evidence="5">
    <location>
        <begin position="670"/>
        <end position="697"/>
    </location>
</feature>
<dbReference type="SMART" id="SM00575">
    <property type="entry name" value="ZnF_PMZ"/>
    <property type="match status" value="1"/>
</dbReference>
<dbReference type="Gramene" id="TuG1812G0300004058.01.T01">
    <property type="protein sequence ID" value="TuG1812G0300004058.01.T01"/>
    <property type="gene ID" value="TuG1812G0300004058.01"/>
</dbReference>
<protein>
    <recommendedName>
        <fullName evidence="7">SWIM-type domain-containing protein</fullName>
    </recommendedName>
</protein>
<evidence type="ECO:0000256" key="2">
    <source>
        <dbReference type="ARBA" id="ARBA00022771"/>
    </source>
</evidence>
<reference evidence="8" key="3">
    <citation type="submission" date="2022-06" db="UniProtKB">
        <authorList>
            <consortium name="EnsemblPlants"/>
        </authorList>
    </citation>
    <scope>IDENTIFICATION</scope>
</reference>
<dbReference type="Proteomes" id="UP000015106">
    <property type="component" value="Chromosome 3"/>
</dbReference>
<evidence type="ECO:0000313" key="8">
    <source>
        <dbReference type="EnsemblPlants" id="TuG1812G0300004058.01.T01"/>
    </source>
</evidence>
<name>A0A8R7TYJ0_TRIUA</name>